<name>A0A1F2P5V2_9EURY</name>
<evidence type="ECO:0000313" key="9">
    <source>
        <dbReference type="Proteomes" id="UP000185779"/>
    </source>
</evidence>
<dbReference type="InterPro" id="IPR051233">
    <property type="entry name" value="Desulfoferrodoxin_SOR"/>
</dbReference>
<feature type="domain" description="Desulfoferrodoxin ferrous iron-binding" evidence="6">
    <location>
        <begin position="13"/>
        <end position="113"/>
    </location>
</feature>
<reference evidence="8 9" key="1">
    <citation type="submission" date="2016-05" db="EMBL/GenBank/DDBJ databases">
        <title>Microbial consortia oxidize butane by reversing methanogenesis.</title>
        <authorList>
            <person name="Laso-Perez R."/>
            <person name="Richter M."/>
            <person name="Wegener G."/>
            <person name="Musat F."/>
        </authorList>
    </citation>
    <scope>NUCLEOTIDE SEQUENCE [LARGE SCALE GENOMIC DNA]</scope>
    <source>
        <strain evidence="8">BOX1</strain>
    </source>
</reference>
<comment type="similarity">
    <text evidence="1">Belongs to the desulfoferrodoxin family.</text>
</comment>
<evidence type="ECO:0000256" key="4">
    <source>
        <dbReference type="ARBA" id="ARBA00022982"/>
    </source>
</evidence>
<dbReference type="Pfam" id="PF01880">
    <property type="entry name" value="Desulfoferrodox"/>
    <property type="match status" value="1"/>
</dbReference>
<dbReference type="PATRIC" id="fig|1839936.3.peg.487"/>
<dbReference type="InterPro" id="IPR036073">
    <property type="entry name" value="Desulfoferrodoxin_Fe-bd_dom_sf"/>
</dbReference>
<evidence type="ECO:0000256" key="2">
    <source>
        <dbReference type="ARBA" id="ARBA00022448"/>
    </source>
</evidence>
<keyword evidence="9" id="KW-1185">Reference proteome</keyword>
<dbReference type="InterPro" id="IPR002742">
    <property type="entry name" value="Desulfoferrodoxin_Fe-bd_dom"/>
</dbReference>
<proteinExistence type="inferred from homology"/>
<dbReference type="AlphaFoldDB" id="A0A1F2P5V2"/>
<keyword evidence="5" id="KW-0408">Iron</keyword>
<dbReference type="PANTHER" id="PTHR36541:SF1">
    <property type="entry name" value="SUPEROXIDE REDUCTASE-RELATED"/>
    <property type="match status" value="1"/>
</dbReference>
<reference evidence="7" key="2">
    <citation type="journal article" date="2020" name="mSystems">
        <title>Genome- and Community-Level Interaction Insights into Carbon Utilization and Element Cycling Functions of Hydrothermarchaeota in Hydrothermal Sediment.</title>
        <authorList>
            <person name="Zhou Z."/>
            <person name="Liu Y."/>
            <person name="Xu W."/>
            <person name="Pan J."/>
            <person name="Luo Z.H."/>
            <person name="Li M."/>
        </authorList>
    </citation>
    <scope>NUCLEOTIDE SEQUENCE [LARGE SCALE GENOMIC DNA]</scope>
    <source>
        <strain evidence="7">HyVt-386</strain>
    </source>
</reference>
<gene>
    <name evidence="7" type="ORF">ENI32_04315</name>
    <name evidence="8" type="ORF">SBU_000482</name>
</gene>
<dbReference type="GO" id="GO:0016491">
    <property type="term" value="F:oxidoreductase activity"/>
    <property type="evidence" value="ECO:0007669"/>
    <property type="project" value="InterPro"/>
</dbReference>
<dbReference type="GO" id="GO:0005506">
    <property type="term" value="F:iron ion binding"/>
    <property type="evidence" value="ECO:0007669"/>
    <property type="project" value="InterPro"/>
</dbReference>
<dbReference type="STRING" id="1839936.SBU_000482"/>
<accession>A0A1F2P5V2</accession>
<dbReference type="SUPFAM" id="SSF49367">
    <property type="entry name" value="Superoxide reductase-like"/>
    <property type="match status" value="1"/>
</dbReference>
<keyword evidence="4" id="KW-0249">Electron transport</keyword>
<sequence>MFGDLVNPPDREGKEKHVPVIVAPDRVKKGEWFDVEVIVGKEMMAHPNTLEHHIEGISIFYKEDGNKPVYRVADLTAFPVHADSRIRLRMRVDSAGYIHALSSCNIHGLWESEKRIEVK</sequence>
<evidence type="ECO:0000259" key="6">
    <source>
        <dbReference type="Pfam" id="PF01880"/>
    </source>
</evidence>
<keyword evidence="2" id="KW-0813">Transport</keyword>
<dbReference type="Proteomes" id="UP000885936">
    <property type="component" value="Unassembled WGS sequence"/>
</dbReference>
<dbReference type="EMBL" id="DRIE01000073">
    <property type="protein sequence ID" value="HEC57094.1"/>
    <property type="molecule type" value="Genomic_DNA"/>
</dbReference>
<dbReference type="Proteomes" id="UP000185779">
    <property type="component" value="Unassembled WGS sequence"/>
</dbReference>
<dbReference type="EMBL" id="LYOR01000002">
    <property type="protein sequence ID" value="OFV66515.1"/>
    <property type="molecule type" value="Genomic_DNA"/>
</dbReference>
<evidence type="ECO:0000256" key="5">
    <source>
        <dbReference type="ARBA" id="ARBA00023004"/>
    </source>
</evidence>
<evidence type="ECO:0000313" key="8">
    <source>
        <dbReference type="EMBL" id="OFV66515.1"/>
    </source>
</evidence>
<organism evidence="8 9">
    <name type="scientific">Candidatus Syntropharchaeum butanivorans</name>
    <dbReference type="NCBI Taxonomy" id="1839936"/>
    <lineage>
        <taxon>Archaea</taxon>
        <taxon>Methanobacteriati</taxon>
        <taxon>Methanobacteriota</taxon>
        <taxon>Stenosarchaea group</taxon>
        <taxon>Methanomicrobia</taxon>
        <taxon>Methanosarcinales</taxon>
        <taxon>ANME-2 cluster</taxon>
        <taxon>Candidatus Syntropharchaeum</taxon>
    </lineage>
</organism>
<dbReference type="PANTHER" id="PTHR36541">
    <property type="entry name" value="SUPEROXIDE REDUCTASE-RELATED"/>
    <property type="match status" value="1"/>
</dbReference>
<protein>
    <submittedName>
        <fullName evidence="7">Neelaredoxin</fullName>
    </submittedName>
    <submittedName>
        <fullName evidence="8">Superoxide reductase</fullName>
    </submittedName>
</protein>
<evidence type="ECO:0000256" key="1">
    <source>
        <dbReference type="ARBA" id="ARBA00005941"/>
    </source>
</evidence>
<evidence type="ECO:0000313" key="7">
    <source>
        <dbReference type="EMBL" id="HEC57094.1"/>
    </source>
</evidence>
<keyword evidence="3" id="KW-0479">Metal-binding</keyword>
<dbReference type="Gene3D" id="2.60.40.730">
    <property type="entry name" value="SOR catalytic domain"/>
    <property type="match status" value="1"/>
</dbReference>
<dbReference type="NCBIfam" id="TIGR00332">
    <property type="entry name" value="neela_ferrous"/>
    <property type="match status" value="1"/>
</dbReference>
<evidence type="ECO:0000256" key="3">
    <source>
        <dbReference type="ARBA" id="ARBA00022723"/>
    </source>
</evidence>
<comment type="caution">
    <text evidence="8">The sequence shown here is derived from an EMBL/GenBank/DDBJ whole genome shotgun (WGS) entry which is preliminary data.</text>
</comment>